<organism evidence="1">
    <name type="scientific">viral metagenome</name>
    <dbReference type="NCBI Taxonomy" id="1070528"/>
    <lineage>
        <taxon>unclassified sequences</taxon>
        <taxon>metagenomes</taxon>
        <taxon>organismal metagenomes</taxon>
    </lineage>
</organism>
<dbReference type="AlphaFoldDB" id="A0A6C0CJE1"/>
<sequence>MTKKEDTTIHFERDCVPLETPAEYFGIKKFLIPILVQPKFFKRHKKPQGMIAEFIPDEKAVLFTVVWNNEHVPFTLISDKIYACYRKRKYGRVQDQQCFKVHYNSTLERPVGISSHNWTNYSKRKCGWCCSKGHNSHYFDLSNMEYMSHRPIIYVDSWYHGFSIRDGNVKKDKYVCKDLPLFKWKNLKNHGDPKSSL</sequence>
<reference evidence="1" key="1">
    <citation type="journal article" date="2020" name="Nature">
        <title>Giant virus diversity and host interactions through global metagenomics.</title>
        <authorList>
            <person name="Schulz F."/>
            <person name="Roux S."/>
            <person name="Paez-Espino D."/>
            <person name="Jungbluth S."/>
            <person name="Walsh D.A."/>
            <person name="Denef V.J."/>
            <person name="McMahon K.D."/>
            <person name="Konstantinidis K.T."/>
            <person name="Eloe-Fadrosh E.A."/>
            <person name="Kyrpides N.C."/>
            <person name="Woyke T."/>
        </authorList>
    </citation>
    <scope>NUCLEOTIDE SEQUENCE</scope>
    <source>
        <strain evidence="1">GVMAG-M-3300021343-4</strain>
    </source>
</reference>
<accession>A0A6C0CJE1</accession>
<evidence type="ECO:0000313" key="1">
    <source>
        <dbReference type="EMBL" id="QHT04708.1"/>
    </source>
</evidence>
<protein>
    <submittedName>
        <fullName evidence="1">Uncharacterized protein</fullName>
    </submittedName>
</protein>
<name>A0A6C0CJE1_9ZZZZ</name>
<proteinExistence type="predicted"/>
<dbReference type="EMBL" id="MN739436">
    <property type="protein sequence ID" value="QHT04708.1"/>
    <property type="molecule type" value="Genomic_DNA"/>
</dbReference>